<dbReference type="InParanoid" id="A0A423PS84"/>
<dbReference type="Gene3D" id="3.40.50.10330">
    <property type="entry name" value="Probable inorganic polyphosphate/atp-NAD kinase, domain 1"/>
    <property type="match status" value="1"/>
</dbReference>
<organism evidence="2 3">
    <name type="scientific">Salinisphaera japonica YTM-1</name>
    <dbReference type="NCBI Taxonomy" id="1209778"/>
    <lineage>
        <taxon>Bacteria</taxon>
        <taxon>Pseudomonadati</taxon>
        <taxon>Pseudomonadota</taxon>
        <taxon>Gammaproteobacteria</taxon>
        <taxon>Salinisphaerales</taxon>
        <taxon>Salinisphaeraceae</taxon>
        <taxon>Salinisphaera</taxon>
    </lineage>
</organism>
<dbReference type="OrthoDB" id="8557048at2"/>
<evidence type="ECO:0000313" key="2">
    <source>
        <dbReference type="EMBL" id="ROO28465.1"/>
    </source>
</evidence>
<reference evidence="2 3" key="1">
    <citation type="submission" date="2013-10" db="EMBL/GenBank/DDBJ databases">
        <title>Salinisphaera japonica YTM-1 Genome Sequencing.</title>
        <authorList>
            <person name="Lai Q."/>
            <person name="Li C."/>
            <person name="Shao Z."/>
        </authorList>
    </citation>
    <scope>NUCLEOTIDE SEQUENCE [LARGE SCALE GENOMIC DNA]</scope>
    <source>
        <strain evidence="2 3">YTM-1</strain>
    </source>
</reference>
<dbReference type="Pfam" id="PF00781">
    <property type="entry name" value="DAGK_cat"/>
    <property type="match status" value="1"/>
</dbReference>
<dbReference type="AlphaFoldDB" id="A0A423PS84"/>
<comment type="caution">
    <text evidence="2">The sequence shown here is derived from an EMBL/GenBank/DDBJ whole genome shotgun (WGS) entry which is preliminary data.</text>
</comment>
<dbReference type="EMBL" id="AYKG01000021">
    <property type="protein sequence ID" value="ROO28465.1"/>
    <property type="molecule type" value="Genomic_DNA"/>
</dbReference>
<dbReference type="InterPro" id="IPR017438">
    <property type="entry name" value="ATP-NAD_kinase_N"/>
</dbReference>
<accession>A0A423PS84</accession>
<dbReference type="Proteomes" id="UP000285310">
    <property type="component" value="Unassembled WGS sequence"/>
</dbReference>
<dbReference type="InterPro" id="IPR016064">
    <property type="entry name" value="NAD/diacylglycerol_kinase_sf"/>
</dbReference>
<dbReference type="GO" id="GO:0016301">
    <property type="term" value="F:kinase activity"/>
    <property type="evidence" value="ECO:0007669"/>
    <property type="project" value="InterPro"/>
</dbReference>
<dbReference type="SUPFAM" id="SSF111331">
    <property type="entry name" value="NAD kinase/diacylglycerol kinase-like"/>
    <property type="match status" value="1"/>
</dbReference>
<evidence type="ECO:0000259" key="1">
    <source>
        <dbReference type="Pfam" id="PF00781"/>
    </source>
</evidence>
<feature type="domain" description="DAGKc" evidence="1">
    <location>
        <begin position="15"/>
        <end position="108"/>
    </location>
</feature>
<keyword evidence="3" id="KW-1185">Reference proteome</keyword>
<name>A0A423PS84_9GAMM</name>
<protein>
    <recommendedName>
        <fullName evidence="1">DAGKc domain-containing protein</fullName>
    </recommendedName>
</protein>
<gene>
    <name evidence="2" type="ORF">SAJA_07835</name>
</gene>
<evidence type="ECO:0000313" key="3">
    <source>
        <dbReference type="Proteomes" id="UP000285310"/>
    </source>
</evidence>
<sequence length="326" mass="35627">MVRKAYADTPRRLGIIYNAQSGRHRRRWGHHPLPLDVPAIEANTVEEIRAAVARLAAAGVDLLAIAGGDGTVQCVLGEILIKTVFDTPPDIALIPTGSTNMTANDAGFVDVRHDGWQPLCDWAAGHRSARLRDRDVLRIDPADGAPAIAGMFFGAGAIHHAVEHTQKRLHSVGLRGEVGPALAFLRFVKSVIIGDRRHFTPTPLSADDGPHRRLDGDTLLIVVSTLHRLVLRFNPFWGEESAPLRWTAIRHGAPRLFWRLPAVVRGKRPFGKAHDGHDGYVSHNSHTLSLCFDGGYIVDGEFFQHRSADGPLRLSVAGRLSFVGLS</sequence>
<proteinExistence type="predicted"/>
<dbReference type="RefSeq" id="WP_123658089.1">
    <property type="nucleotide sequence ID" value="NZ_AYKG01000021.1"/>
</dbReference>
<dbReference type="InterPro" id="IPR001206">
    <property type="entry name" value="Diacylglycerol_kinase_cat_dom"/>
</dbReference>